<evidence type="ECO:0000259" key="4">
    <source>
        <dbReference type="Pfam" id="PF24564"/>
    </source>
</evidence>
<evidence type="ECO:0000259" key="3">
    <source>
        <dbReference type="Pfam" id="PF00350"/>
    </source>
</evidence>
<dbReference type="PANTHER" id="PTHR36681">
    <property type="entry name" value="NUCLEAR GTPASE, GERMINAL CENTER-ASSOCIATED, TANDEM DUPLICATE 3"/>
    <property type="match status" value="1"/>
</dbReference>
<dbReference type="Gene3D" id="3.40.50.300">
    <property type="entry name" value="P-loop containing nucleotide triphosphate hydrolases"/>
    <property type="match status" value="1"/>
</dbReference>
<accession>A0A2J6QGS9</accession>
<dbReference type="Pfam" id="PF00350">
    <property type="entry name" value="Dynamin_N"/>
    <property type="match status" value="1"/>
</dbReference>
<feature type="domain" description="DUF7605" evidence="4">
    <location>
        <begin position="727"/>
        <end position="928"/>
    </location>
</feature>
<dbReference type="EMBL" id="KZ613470">
    <property type="protein sequence ID" value="PMD25483.1"/>
    <property type="molecule type" value="Genomic_DNA"/>
</dbReference>
<evidence type="ECO:0008006" key="7">
    <source>
        <dbReference type="Google" id="ProtNLM"/>
    </source>
</evidence>
<dbReference type="PANTHER" id="PTHR36681:SF3">
    <property type="entry name" value="NUCLEAR GTPASE, GERMINAL CENTER-ASSOCIATED, TANDEM DUPLICATE 3"/>
    <property type="match status" value="1"/>
</dbReference>
<keyword evidence="1" id="KW-0175">Coiled coil</keyword>
<feature type="region of interest" description="Disordered" evidence="2">
    <location>
        <begin position="54"/>
        <end position="106"/>
    </location>
</feature>
<evidence type="ECO:0000313" key="5">
    <source>
        <dbReference type="EMBL" id="PMD25483.1"/>
    </source>
</evidence>
<sequence>MERTPSSASSAPSTESNGLFTPQSDSVSVTSTTVADNQLFQDLAQHVGTIRLSQDVPRQSIEESSTDSSGGAPISRGTTHSRTPSVALTPPPAGSSEVIGPASSIDGRLGMSEVADAIEGIMRGSDGPGVYLRADSPAAGSTNTPRRYSRRRSSSPNNASRHEVTDEELPNELFHTATFQQAFSDAKRLMVELTEVLSSSNVHHEPDSSMRGLCERASELSRFHCPSTRIVGFVGDSGAGKSSLLNSLLDCKDLARTSDGGAACTSVVTEYHYHSIDGFAIEVEWFSRDETEAQLTELLKAYRSYHLRGADVDEREVGDLEKLAEVARDTFRAMFRGRLGDEEFLLQWSESRVMRTFRSWVAEADYSPTGRQTFSSLEDCSAHLMPLTSDQNQSEEPTEEPSKWPYIRKVKVFLKAYILSKGLVLVDLPGLRDLNAARRDITDRYLVEIKDIFAVCPIGRATTDASVMSVFETAAEAEVSHVGIVCTMSAGIQPDEAKRDWGGERANKVQQLQHAIATCQRDILNAQVDVDELSEIDADDMTPEDKDDLINDLHEANKRLKQAKRNLENHSLELKKFLIDNRNSEVTKALKNLYQDKVPGNELTVFCVDNLMYKDHRNDPKDVALPFLHLSGIIPVRKHCISLVASSQLRNAREYIKNDIPALLGDIELWIQSGAGTIDAERKAEIRETVNALEAQLKRNLTGNASQISTITRSMTDMFNEQIYQRRRIAEWKDAASKASNEWRGWHAASYKACCARLGVYGSEAVGGNHNWNERAIQQMVRDLAIPWQELRSMLESSLERDIKFIRDLMDSNMDYAENQLQHSLELADTLGRTMRSRQHLLLADIEKASEDFEDGLDVLRTDAFSSLRTAFIGRLMEESYSRCNRDSGNALHRTLRQNTYTDASKGGGSDRRRKDVIGDRLSDQTLFVSLQRGFKSRFIVLAERLQSAVQTAVAKHLSVITNTLDMVRSENVALESERDPEFRGRVERETRTIRREVRRLKSVVCPETTGDGRRVSFEV</sequence>
<dbReference type="AlphaFoldDB" id="A0A2J6QGS9"/>
<feature type="compositionally biased region" description="Polar residues" evidence="2">
    <location>
        <begin position="15"/>
        <end position="25"/>
    </location>
</feature>
<feature type="region of interest" description="Disordered" evidence="2">
    <location>
        <begin position="1"/>
        <end position="30"/>
    </location>
</feature>
<evidence type="ECO:0000256" key="1">
    <source>
        <dbReference type="SAM" id="Coils"/>
    </source>
</evidence>
<evidence type="ECO:0000313" key="6">
    <source>
        <dbReference type="Proteomes" id="UP000235672"/>
    </source>
</evidence>
<dbReference type="InterPro" id="IPR056024">
    <property type="entry name" value="DUF7605"/>
</dbReference>
<dbReference type="SUPFAM" id="SSF52540">
    <property type="entry name" value="P-loop containing nucleoside triphosphate hydrolases"/>
    <property type="match status" value="2"/>
</dbReference>
<proteinExistence type="predicted"/>
<reference evidence="5 6" key="1">
    <citation type="submission" date="2016-05" db="EMBL/GenBank/DDBJ databases">
        <title>A degradative enzymes factory behind the ericoid mycorrhizal symbiosis.</title>
        <authorList>
            <consortium name="DOE Joint Genome Institute"/>
            <person name="Martino E."/>
            <person name="Morin E."/>
            <person name="Grelet G."/>
            <person name="Kuo A."/>
            <person name="Kohler A."/>
            <person name="Daghino S."/>
            <person name="Barry K."/>
            <person name="Choi C."/>
            <person name="Cichocki N."/>
            <person name="Clum A."/>
            <person name="Copeland A."/>
            <person name="Hainaut M."/>
            <person name="Haridas S."/>
            <person name="Labutti K."/>
            <person name="Lindquist E."/>
            <person name="Lipzen A."/>
            <person name="Khouja H.-R."/>
            <person name="Murat C."/>
            <person name="Ohm R."/>
            <person name="Olson A."/>
            <person name="Spatafora J."/>
            <person name="Veneault-Fourrey C."/>
            <person name="Henrissat B."/>
            <person name="Grigoriev I."/>
            <person name="Martin F."/>
            <person name="Perotto S."/>
        </authorList>
    </citation>
    <scope>NUCLEOTIDE SEQUENCE [LARGE SCALE GENOMIC DNA]</scope>
    <source>
        <strain evidence="5 6">UAMH 7357</strain>
    </source>
</reference>
<dbReference type="InterPro" id="IPR027417">
    <property type="entry name" value="P-loop_NTPase"/>
</dbReference>
<dbReference type="Proteomes" id="UP000235672">
    <property type="component" value="Unassembled WGS sequence"/>
</dbReference>
<organism evidence="5 6">
    <name type="scientific">Hyaloscypha hepaticicola</name>
    <dbReference type="NCBI Taxonomy" id="2082293"/>
    <lineage>
        <taxon>Eukaryota</taxon>
        <taxon>Fungi</taxon>
        <taxon>Dikarya</taxon>
        <taxon>Ascomycota</taxon>
        <taxon>Pezizomycotina</taxon>
        <taxon>Leotiomycetes</taxon>
        <taxon>Helotiales</taxon>
        <taxon>Hyaloscyphaceae</taxon>
        <taxon>Hyaloscypha</taxon>
    </lineage>
</organism>
<dbReference type="STRING" id="1745343.A0A2J6QGS9"/>
<gene>
    <name evidence="5" type="ORF">NA56DRAFT_699414</name>
</gene>
<dbReference type="Pfam" id="PF24564">
    <property type="entry name" value="DUF7605"/>
    <property type="match status" value="1"/>
</dbReference>
<feature type="compositionally biased region" description="Low complexity" evidence="2">
    <location>
        <begin position="1"/>
        <end position="14"/>
    </location>
</feature>
<protein>
    <recommendedName>
        <fullName evidence="7">Nuclear GTPase SLIP-GC</fullName>
    </recommendedName>
</protein>
<feature type="coiled-coil region" evidence="1">
    <location>
        <begin position="546"/>
        <end position="580"/>
    </location>
</feature>
<feature type="region of interest" description="Disordered" evidence="2">
    <location>
        <begin position="129"/>
        <end position="169"/>
    </location>
</feature>
<feature type="region of interest" description="Disordered" evidence="2">
    <location>
        <begin position="892"/>
        <end position="915"/>
    </location>
</feature>
<dbReference type="OrthoDB" id="3598281at2759"/>
<keyword evidence="6" id="KW-1185">Reference proteome</keyword>
<feature type="domain" description="Dynamin N-terminal" evidence="3">
    <location>
        <begin position="231"/>
        <end position="464"/>
    </location>
</feature>
<evidence type="ECO:0000256" key="2">
    <source>
        <dbReference type="SAM" id="MobiDB-lite"/>
    </source>
</evidence>
<dbReference type="InterPro" id="IPR045063">
    <property type="entry name" value="Dynamin_N"/>
</dbReference>
<feature type="compositionally biased region" description="Polar residues" evidence="2">
    <location>
        <begin position="76"/>
        <end position="86"/>
    </location>
</feature>
<name>A0A2J6QGS9_9HELO</name>